<evidence type="ECO:0000313" key="1">
    <source>
        <dbReference type="EMBL" id="KAF2629754.1"/>
    </source>
</evidence>
<dbReference type="Proteomes" id="UP000799754">
    <property type="component" value="Unassembled WGS sequence"/>
</dbReference>
<keyword evidence="2" id="KW-1185">Reference proteome</keyword>
<sequence>MFVPKVPSNVTLTRCASRLIRDVSRQDSLRCISTATRQPLFQNYITTRRPFMPAQQRANQISNQLRQSCSTMSNNAELQQSSIFNVKDKIALVTGGGSGIGLMITQTLAVNGAKVYIVGRTEEKLEKVVEAHGKDISGQIIPVVGDVQTKDGVQKILNEIESKEKYLDILVNNAGIAYGKTSTKVESAEEFSKNMFGETSEKEWLDTYQTNVVGPFLMGTAFLPLLAKGTEQTHGWSSTIVNISSISGHVRISQDHFSYNASKGATIHLNKMLATEIAKNGIKVRVNSIAPGVFPSEMTTQESSDKTQKSEMPKEKKEGLPAQRPGKDTDMAQSIMFVTTCQYLNGQTITVDGGYSMQAGN</sequence>
<name>A0ACB6S956_9PLEO</name>
<reference evidence="1" key="1">
    <citation type="journal article" date="2020" name="Stud. Mycol.">
        <title>101 Dothideomycetes genomes: a test case for predicting lifestyles and emergence of pathogens.</title>
        <authorList>
            <person name="Haridas S."/>
            <person name="Albert R."/>
            <person name="Binder M."/>
            <person name="Bloem J."/>
            <person name="Labutti K."/>
            <person name="Salamov A."/>
            <person name="Andreopoulos B."/>
            <person name="Baker S."/>
            <person name="Barry K."/>
            <person name="Bills G."/>
            <person name="Bluhm B."/>
            <person name="Cannon C."/>
            <person name="Castanera R."/>
            <person name="Culley D."/>
            <person name="Daum C."/>
            <person name="Ezra D."/>
            <person name="Gonzalez J."/>
            <person name="Henrissat B."/>
            <person name="Kuo A."/>
            <person name="Liang C."/>
            <person name="Lipzen A."/>
            <person name="Lutzoni F."/>
            <person name="Magnuson J."/>
            <person name="Mondo S."/>
            <person name="Nolan M."/>
            <person name="Ohm R."/>
            <person name="Pangilinan J."/>
            <person name="Park H.-J."/>
            <person name="Ramirez L."/>
            <person name="Alfaro M."/>
            <person name="Sun H."/>
            <person name="Tritt A."/>
            <person name="Yoshinaga Y."/>
            <person name="Zwiers L.-H."/>
            <person name="Turgeon B."/>
            <person name="Goodwin S."/>
            <person name="Spatafora J."/>
            <person name="Crous P."/>
            <person name="Grigoriev I."/>
        </authorList>
    </citation>
    <scope>NUCLEOTIDE SEQUENCE</scope>
    <source>
        <strain evidence="1">CBS 525.71</strain>
    </source>
</reference>
<dbReference type="EMBL" id="MU006709">
    <property type="protein sequence ID" value="KAF2629754.1"/>
    <property type="molecule type" value="Genomic_DNA"/>
</dbReference>
<evidence type="ECO:0000313" key="2">
    <source>
        <dbReference type="Proteomes" id="UP000799754"/>
    </source>
</evidence>
<protein>
    <submittedName>
        <fullName evidence="1">NAD(P)-binding protein</fullName>
    </submittedName>
</protein>
<proteinExistence type="predicted"/>
<organism evidence="1 2">
    <name type="scientific">Macroventuria anomochaeta</name>
    <dbReference type="NCBI Taxonomy" id="301207"/>
    <lineage>
        <taxon>Eukaryota</taxon>
        <taxon>Fungi</taxon>
        <taxon>Dikarya</taxon>
        <taxon>Ascomycota</taxon>
        <taxon>Pezizomycotina</taxon>
        <taxon>Dothideomycetes</taxon>
        <taxon>Pleosporomycetidae</taxon>
        <taxon>Pleosporales</taxon>
        <taxon>Pleosporineae</taxon>
        <taxon>Didymellaceae</taxon>
        <taxon>Macroventuria</taxon>
    </lineage>
</organism>
<accession>A0ACB6S956</accession>
<gene>
    <name evidence="1" type="ORF">BU25DRAFT_409018</name>
</gene>
<comment type="caution">
    <text evidence="1">The sequence shown here is derived from an EMBL/GenBank/DDBJ whole genome shotgun (WGS) entry which is preliminary data.</text>
</comment>